<feature type="region of interest" description="Disordered" evidence="1">
    <location>
        <begin position="132"/>
        <end position="219"/>
    </location>
</feature>
<feature type="transmembrane region" description="Helical" evidence="2">
    <location>
        <begin position="101"/>
        <end position="121"/>
    </location>
</feature>
<keyword evidence="2" id="KW-0472">Membrane</keyword>
<dbReference type="AlphaFoldDB" id="A0A8R7TRX1"/>
<evidence type="ECO:0000256" key="1">
    <source>
        <dbReference type="SAM" id="MobiDB-lite"/>
    </source>
</evidence>
<keyword evidence="2" id="KW-0812">Transmembrane</keyword>
<evidence type="ECO:0000313" key="4">
    <source>
        <dbReference type="Proteomes" id="UP000015106"/>
    </source>
</evidence>
<organism evidence="3 4">
    <name type="scientific">Triticum urartu</name>
    <name type="common">Red wild einkorn</name>
    <name type="synonym">Crithodium urartu</name>
    <dbReference type="NCBI Taxonomy" id="4572"/>
    <lineage>
        <taxon>Eukaryota</taxon>
        <taxon>Viridiplantae</taxon>
        <taxon>Streptophyta</taxon>
        <taxon>Embryophyta</taxon>
        <taxon>Tracheophyta</taxon>
        <taxon>Spermatophyta</taxon>
        <taxon>Magnoliopsida</taxon>
        <taxon>Liliopsida</taxon>
        <taxon>Poales</taxon>
        <taxon>Poaceae</taxon>
        <taxon>BOP clade</taxon>
        <taxon>Pooideae</taxon>
        <taxon>Triticodae</taxon>
        <taxon>Triticeae</taxon>
        <taxon>Triticinae</taxon>
        <taxon>Triticum</taxon>
    </lineage>
</organism>
<dbReference type="Gramene" id="TuG1812G0300001143.01.T01">
    <property type="protein sequence ID" value="TuG1812G0300001143.01.T01"/>
    <property type="gene ID" value="TuG1812G0300001143.01"/>
</dbReference>
<evidence type="ECO:0000256" key="2">
    <source>
        <dbReference type="SAM" id="Phobius"/>
    </source>
</evidence>
<reference evidence="3" key="2">
    <citation type="submission" date="2018-03" db="EMBL/GenBank/DDBJ databases">
        <title>The Triticum urartu genome reveals the dynamic nature of wheat genome evolution.</title>
        <authorList>
            <person name="Ling H."/>
            <person name="Ma B."/>
            <person name="Shi X."/>
            <person name="Liu H."/>
            <person name="Dong L."/>
            <person name="Sun H."/>
            <person name="Cao Y."/>
            <person name="Gao Q."/>
            <person name="Zheng S."/>
            <person name="Li Y."/>
            <person name="Yu Y."/>
            <person name="Du H."/>
            <person name="Qi M."/>
            <person name="Li Y."/>
            <person name="Yu H."/>
            <person name="Cui Y."/>
            <person name="Wang N."/>
            <person name="Chen C."/>
            <person name="Wu H."/>
            <person name="Zhao Y."/>
            <person name="Zhang J."/>
            <person name="Li Y."/>
            <person name="Zhou W."/>
            <person name="Zhang B."/>
            <person name="Hu W."/>
            <person name="Eijk M."/>
            <person name="Tang J."/>
            <person name="Witsenboer H."/>
            <person name="Zhao S."/>
            <person name="Li Z."/>
            <person name="Zhang A."/>
            <person name="Wang D."/>
            <person name="Liang C."/>
        </authorList>
    </citation>
    <scope>NUCLEOTIDE SEQUENCE [LARGE SCALE GENOMIC DNA]</scope>
    <source>
        <strain evidence="3">cv. G1812</strain>
    </source>
</reference>
<reference evidence="3" key="3">
    <citation type="submission" date="2022-06" db="UniProtKB">
        <authorList>
            <consortium name="EnsemblPlants"/>
        </authorList>
    </citation>
    <scope>IDENTIFICATION</scope>
</reference>
<accession>A0A8R7TRX1</accession>
<protein>
    <submittedName>
        <fullName evidence="3">Uncharacterized protein</fullName>
    </submittedName>
</protein>
<proteinExistence type="predicted"/>
<keyword evidence="2" id="KW-1133">Transmembrane helix</keyword>
<sequence>MLRWRRRCRARLRKVRALQGRARCSPRGRRQPLVTPCVTTHVFSTCTLQKHATALVSIPPLRKSPLFSTPVARPPCLRPRLERSSSCATSRPAQELSLPPLSFSLSAFTFFFSLFLIFVFYREVTMEQPRRLGARPASGRPPLRRPRAPPPRSVRPIAVSAPEQPDPLPRPPTKSRLLLVLRSGGGRPRGAPIDPPPGPPWSTPCLRPPPLRQPRATPT</sequence>
<evidence type="ECO:0000313" key="3">
    <source>
        <dbReference type="EnsemblPlants" id="TuG1812G0300001143.01.T01"/>
    </source>
</evidence>
<feature type="compositionally biased region" description="Pro residues" evidence="1">
    <location>
        <begin position="193"/>
        <end position="212"/>
    </location>
</feature>
<dbReference type="Proteomes" id="UP000015106">
    <property type="component" value="Chromosome 3"/>
</dbReference>
<reference evidence="4" key="1">
    <citation type="journal article" date="2013" name="Nature">
        <title>Draft genome of the wheat A-genome progenitor Triticum urartu.</title>
        <authorList>
            <person name="Ling H.Q."/>
            <person name="Zhao S."/>
            <person name="Liu D."/>
            <person name="Wang J."/>
            <person name="Sun H."/>
            <person name="Zhang C."/>
            <person name="Fan H."/>
            <person name="Li D."/>
            <person name="Dong L."/>
            <person name="Tao Y."/>
            <person name="Gao C."/>
            <person name="Wu H."/>
            <person name="Li Y."/>
            <person name="Cui Y."/>
            <person name="Guo X."/>
            <person name="Zheng S."/>
            <person name="Wang B."/>
            <person name="Yu K."/>
            <person name="Liang Q."/>
            <person name="Yang W."/>
            <person name="Lou X."/>
            <person name="Chen J."/>
            <person name="Feng M."/>
            <person name="Jian J."/>
            <person name="Zhang X."/>
            <person name="Luo G."/>
            <person name="Jiang Y."/>
            <person name="Liu J."/>
            <person name="Wang Z."/>
            <person name="Sha Y."/>
            <person name="Zhang B."/>
            <person name="Wu H."/>
            <person name="Tang D."/>
            <person name="Shen Q."/>
            <person name="Xue P."/>
            <person name="Zou S."/>
            <person name="Wang X."/>
            <person name="Liu X."/>
            <person name="Wang F."/>
            <person name="Yang Y."/>
            <person name="An X."/>
            <person name="Dong Z."/>
            <person name="Zhang K."/>
            <person name="Zhang X."/>
            <person name="Luo M.C."/>
            <person name="Dvorak J."/>
            <person name="Tong Y."/>
            <person name="Wang J."/>
            <person name="Yang H."/>
            <person name="Li Z."/>
            <person name="Wang D."/>
            <person name="Zhang A."/>
            <person name="Wang J."/>
        </authorList>
    </citation>
    <scope>NUCLEOTIDE SEQUENCE</scope>
    <source>
        <strain evidence="4">cv. G1812</strain>
    </source>
</reference>
<dbReference type="EnsemblPlants" id="TuG1812G0300001143.01.T01">
    <property type="protein sequence ID" value="TuG1812G0300001143.01.T01"/>
    <property type="gene ID" value="TuG1812G0300001143.01"/>
</dbReference>
<name>A0A8R7TRX1_TRIUA</name>
<keyword evidence="4" id="KW-1185">Reference proteome</keyword>